<feature type="transmembrane region" description="Helical" evidence="1">
    <location>
        <begin position="155"/>
        <end position="179"/>
    </location>
</feature>
<feature type="transmembrane region" description="Helical" evidence="1">
    <location>
        <begin position="93"/>
        <end position="115"/>
    </location>
</feature>
<dbReference type="Proteomes" id="UP000597762">
    <property type="component" value="Unassembled WGS sequence"/>
</dbReference>
<gene>
    <name evidence="2" type="ORF">SPHA_18222</name>
</gene>
<organism evidence="2 3">
    <name type="scientific">Acanthosepion pharaonis</name>
    <name type="common">Pharaoh cuttlefish</name>
    <name type="synonym">Sepia pharaonis</name>
    <dbReference type="NCBI Taxonomy" id="158019"/>
    <lineage>
        <taxon>Eukaryota</taxon>
        <taxon>Metazoa</taxon>
        <taxon>Spiralia</taxon>
        <taxon>Lophotrochozoa</taxon>
        <taxon>Mollusca</taxon>
        <taxon>Cephalopoda</taxon>
        <taxon>Coleoidea</taxon>
        <taxon>Decapodiformes</taxon>
        <taxon>Sepiida</taxon>
        <taxon>Sepiina</taxon>
        <taxon>Sepiidae</taxon>
        <taxon>Acanthosepion</taxon>
    </lineage>
</organism>
<name>A0A812BMF9_ACAPH</name>
<accession>A0A812BMF9</accession>
<dbReference type="AlphaFoldDB" id="A0A812BMF9"/>
<keyword evidence="3" id="KW-1185">Reference proteome</keyword>
<reference evidence="2" key="1">
    <citation type="submission" date="2021-01" db="EMBL/GenBank/DDBJ databases">
        <authorList>
            <person name="Li R."/>
            <person name="Bekaert M."/>
        </authorList>
    </citation>
    <scope>NUCLEOTIDE SEQUENCE</scope>
    <source>
        <strain evidence="2">Farmed</strain>
    </source>
</reference>
<protein>
    <submittedName>
        <fullName evidence="2">Uncharacterized protein</fullName>
    </submittedName>
</protein>
<dbReference type="EMBL" id="CAHIKZ030000657">
    <property type="protein sequence ID" value="CAE1231689.1"/>
    <property type="molecule type" value="Genomic_DNA"/>
</dbReference>
<sequence>MLQEFPNNVGGGGEEWGFDIWQKQNAESFIGIQWKDLTFKKPSINTLTYPTLFFFHLPRLLSIFPSLYLSLFFPSAHLPHNLFPIRLSFLLSPLPLSSIFIFSIPSLLHSIPILLASSSNSLSLLVPLLSSISISLTIHSLSPNPIQTTSLPSPFIIYFFFNLSLSLCLSLPVILLIFLTSFSPFHACIQSHNLSIFLP</sequence>
<keyword evidence="1" id="KW-1133">Transmembrane helix</keyword>
<keyword evidence="1" id="KW-0812">Transmembrane</keyword>
<evidence type="ECO:0000313" key="3">
    <source>
        <dbReference type="Proteomes" id="UP000597762"/>
    </source>
</evidence>
<evidence type="ECO:0000256" key="1">
    <source>
        <dbReference type="SAM" id="Phobius"/>
    </source>
</evidence>
<proteinExistence type="predicted"/>
<comment type="caution">
    <text evidence="2">The sequence shown here is derived from an EMBL/GenBank/DDBJ whole genome shotgun (WGS) entry which is preliminary data.</text>
</comment>
<feature type="transmembrane region" description="Helical" evidence="1">
    <location>
        <begin position="47"/>
        <end position="73"/>
    </location>
</feature>
<evidence type="ECO:0000313" key="2">
    <source>
        <dbReference type="EMBL" id="CAE1231689.1"/>
    </source>
</evidence>
<keyword evidence="1" id="KW-0472">Membrane</keyword>
<feature type="transmembrane region" description="Helical" evidence="1">
    <location>
        <begin position="122"/>
        <end position="143"/>
    </location>
</feature>